<evidence type="ECO:0000256" key="6">
    <source>
        <dbReference type="ARBA" id="ARBA00022553"/>
    </source>
</evidence>
<accession>A0AA91DFC7</accession>
<dbReference type="InterPro" id="IPR005467">
    <property type="entry name" value="His_kinase_dom"/>
</dbReference>
<dbReference type="InterPro" id="IPR000014">
    <property type="entry name" value="PAS"/>
</dbReference>
<keyword evidence="14 19" id="KW-0472">Membrane</keyword>
<dbReference type="NCBIfam" id="TIGR00229">
    <property type="entry name" value="sensory_box"/>
    <property type="match status" value="4"/>
</dbReference>
<gene>
    <name evidence="25" type="ORF">A1356_05210</name>
</gene>
<evidence type="ECO:0000256" key="3">
    <source>
        <dbReference type="ARBA" id="ARBA00012438"/>
    </source>
</evidence>
<feature type="transmembrane region" description="Helical" evidence="19">
    <location>
        <begin position="73"/>
        <end position="92"/>
    </location>
</feature>
<dbReference type="InterPro" id="IPR036641">
    <property type="entry name" value="HPT_dom_sf"/>
</dbReference>
<keyword evidence="6 17" id="KW-0597">Phosphoprotein</keyword>
<dbReference type="Gene3D" id="3.30.450.20">
    <property type="entry name" value="PAS domain"/>
    <property type="match status" value="4"/>
</dbReference>
<dbReference type="InterPro" id="IPR035965">
    <property type="entry name" value="PAS-like_dom_sf"/>
</dbReference>
<evidence type="ECO:0000259" key="20">
    <source>
        <dbReference type="PROSITE" id="PS50109"/>
    </source>
</evidence>
<keyword evidence="18" id="KW-0175">Coiled coil</keyword>
<evidence type="ECO:0000256" key="15">
    <source>
        <dbReference type="ARBA" id="ARBA00023306"/>
    </source>
</evidence>
<dbReference type="Gene3D" id="3.30.565.10">
    <property type="entry name" value="Histidine kinase-like ATPase, C-terminal domain"/>
    <property type="match status" value="1"/>
</dbReference>
<dbReference type="PROSITE" id="PS50894">
    <property type="entry name" value="HPT"/>
    <property type="match status" value="1"/>
</dbReference>
<evidence type="ECO:0000313" key="25">
    <source>
        <dbReference type="EMBL" id="OAI28929.1"/>
    </source>
</evidence>
<keyword evidence="9" id="KW-0547">Nucleotide-binding</keyword>
<dbReference type="InterPro" id="IPR008207">
    <property type="entry name" value="Sig_transdc_His_kin_Hpt_dom"/>
</dbReference>
<feature type="domain" description="PAC" evidence="23">
    <location>
        <begin position="504"/>
        <end position="557"/>
    </location>
</feature>
<dbReference type="InterPro" id="IPR011006">
    <property type="entry name" value="CheY-like_superfamily"/>
</dbReference>
<dbReference type="EMBL" id="LUUL01000052">
    <property type="protein sequence ID" value="OAI28929.1"/>
    <property type="molecule type" value="Genomic_DNA"/>
</dbReference>
<dbReference type="PROSITE" id="PS50112">
    <property type="entry name" value="PAS"/>
    <property type="match status" value="3"/>
</dbReference>
<feature type="modified residue" description="Phosphohistidine" evidence="16">
    <location>
        <position position="1278"/>
    </location>
</feature>
<dbReference type="InterPro" id="IPR003594">
    <property type="entry name" value="HATPase_dom"/>
</dbReference>
<evidence type="ECO:0000259" key="21">
    <source>
        <dbReference type="PROSITE" id="PS50110"/>
    </source>
</evidence>
<feature type="transmembrane region" description="Helical" evidence="19">
    <location>
        <begin position="113"/>
        <end position="131"/>
    </location>
</feature>
<feature type="domain" description="PAC" evidence="23">
    <location>
        <begin position="373"/>
        <end position="426"/>
    </location>
</feature>
<dbReference type="InterPro" id="IPR004358">
    <property type="entry name" value="Sig_transdc_His_kin-like_C"/>
</dbReference>
<keyword evidence="4" id="KW-1003">Cell membrane</keyword>
<dbReference type="SUPFAM" id="SSF55874">
    <property type="entry name" value="ATPase domain of HSP90 chaperone/DNA topoisomerase II/histidine kinase"/>
    <property type="match status" value="1"/>
</dbReference>
<dbReference type="SMART" id="SM00448">
    <property type="entry name" value="REC"/>
    <property type="match status" value="1"/>
</dbReference>
<feature type="transmembrane region" description="Helical" evidence="19">
    <location>
        <begin position="183"/>
        <end position="203"/>
    </location>
</feature>
<evidence type="ECO:0000256" key="16">
    <source>
        <dbReference type="PROSITE-ProRule" id="PRU00110"/>
    </source>
</evidence>
<feature type="domain" description="PAS" evidence="22">
    <location>
        <begin position="427"/>
        <end position="500"/>
    </location>
</feature>
<evidence type="ECO:0000256" key="10">
    <source>
        <dbReference type="ARBA" id="ARBA00022777"/>
    </source>
</evidence>
<keyword evidence="10" id="KW-0418">Kinase</keyword>
<feature type="transmembrane region" description="Helical" evidence="19">
    <location>
        <begin position="44"/>
        <end position="67"/>
    </location>
</feature>
<feature type="transmembrane region" description="Helical" evidence="19">
    <location>
        <begin position="151"/>
        <end position="171"/>
    </location>
</feature>
<dbReference type="Pfam" id="PF05231">
    <property type="entry name" value="MASE1"/>
    <property type="match status" value="1"/>
</dbReference>
<feature type="domain" description="PAS" evidence="22">
    <location>
        <begin position="712"/>
        <end position="786"/>
    </location>
</feature>
<dbReference type="InterPro" id="IPR013656">
    <property type="entry name" value="PAS_4"/>
</dbReference>
<organism evidence="25 26">
    <name type="scientific">Methylomonas koyamae</name>
    <dbReference type="NCBI Taxonomy" id="702114"/>
    <lineage>
        <taxon>Bacteria</taxon>
        <taxon>Pseudomonadati</taxon>
        <taxon>Pseudomonadota</taxon>
        <taxon>Gammaproteobacteria</taxon>
        <taxon>Methylococcales</taxon>
        <taxon>Methylococcaceae</taxon>
        <taxon>Methylomonas</taxon>
    </lineage>
</organism>
<dbReference type="PROSITE" id="PS50109">
    <property type="entry name" value="HIS_KIN"/>
    <property type="match status" value="1"/>
</dbReference>
<dbReference type="FunFam" id="3.30.565.10:FF:000010">
    <property type="entry name" value="Sensor histidine kinase RcsC"/>
    <property type="match status" value="1"/>
</dbReference>
<dbReference type="SUPFAM" id="SSF47226">
    <property type="entry name" value="Histidine-containing phosphotransfer domain, HPT domain"/>
    <property type="match status" value="1"/>
</dbReference>
<feature type="domain" description="PAS" evidence="22">
    <location>
        <begin position="300"/>
        <end position="370"/>
    </location>
</feature>
<dbReference type="InterPro" id="IPR007895">
    <property type="entry name" value="MASE1"/>
</dbReference>
<dbReference type="InterPro" id="IPR003661">
    <property type="entry name" value="HisK_dim/P_dom"/>
</dbReference>
<evidence type="ECO:0000256" key="11">
    <source>
        <dbReference type="ARBA" id="ARBA00022840"/>
    </source>
</evidence>
<feature type="transmembrane region" description="Helical" evidence="19">
    <location>
        <begin position="12"/>
        <end position="32"/>
    </location>
</feature>
<evidence type="ECO:0000256" key="1">
    <source>
        <dbReference type="ARBA" id="ARBA00000085"/>
    </source>
</evidence>
<comment type="caution">
    <text evidence="25">The sequence shown here is derived from an EMBL/GenBank/DDBJ whole genome shotgun (WGS) entry which is preliminary data.</text>
</comment>
<dbReference type="SMART" id="SM00091">
    <property type="entry name" value="PAS"/>
    <property type="match status" value="4"/>
</dbReference>
<feature type="domain" description="Histidine kinase" evidence="20">
    <location>
        <begin position="859"/>
        <end position="1081"/>
    </location>
</feature>
<evidence type="ECO:0000256" key="9">
    <source>
        <dbReference type="ARBA" id="ARBA00022741"/>
    </source>
</evidence>
<dbReference type="InterPro" id="IPR036890">
    <property type="entry name" value="HATPase_C_sf"/>
</dbReference>
<dbReference type="InterPro" id="IPR013655">
    <property type="entry name" value="PAS_fold_3"/>
</dbReference>
<feature type="domain" description="Response regulatory" evidence="21">
    <location>
        <begin position="1102"/>
        <end position="1218"/>
    </location>
</feature>
<dbReference type="Pfam" id="PF01627">
    <property type="entry name" value="Hpt"/>
    <property type="match status" value="1"/>
</dbReference>
<dbReference type="InterPro" id="IPR001789">
    <property type="entry name" value="Sig_transdc_resp-reg_receiver"/>
</dbReference>
<evidence type="ECO:0000256" key="14">
    <source>
        <dbReference type="ARBA" id="ARBA00023136"/>
    </source>
</evidence>
<evidence type="ECO:0000259" key="22">
    <source>
        <dbReference type="PROSITE" id="PS50112"/>
    </source>
</evidence>
<dbReference type="PANTHER" id="PTHR43047">
    <property type="entry name" value="TWO-COMPONENT HISTIDINE PROTEIN KINASE"/>
    <property type="match status" value="1"/>
</dbReference>
<comment type="subcellular location">
    <subcellularLocation>
        <location evidence="2">Cell inner membrane</location>
        <topology evidence="2">Multi-pass membrane protein</topology>
    </subcellularLocation>
</comment>
<dbReference type="InterPro" id="IPR036097">
    <property type="entry name" value="HisK_dim/P_sf"/>
</dbReference>
<dbReference type="Gene3D" id="1.20.120.160">
    <property type="entry name" value="HPT domain"/>
    <property type="match status" value="1"/>
</dbReference>
<dbReference type="Pfam" id="PF13426">
    <property type="entry name" value="PAS_9"/>
    <property type="match status" value="1"/>
</dbReference>
<dbReference type="PANTHER" id="PTHR43047:SF64">
    <property type="entry name" value="HISTIDINE KINASE CONTAINING CHEY-HOMOLOGOUS RECEIVER DOMAIN AND PAS DOMAIN-RELATED"/>
    <property type="match status" value="1"/>
</dbReference>
<dbReference type="InterPro" id="IPR000700">
    <property type="entry name" value="PAS-assoc_C"/>
</dbReference>
<sequence length="1430" mass="156342">MAGQSAVGPAKLALIAALYAAGGSLSLSYFTSAGASSLFFIPSGLALACVLLLGETCLWAVFVGALALNTWQYGSILLAVPIAAGSSAAAWLGARLIRADPEFNPDLPRLRDYLALVALGGCLASLVSALSRTLALSPSGANILDGLSRGGPWWMGDTLGVVLIAPLILAWSRPLPQLSPRQAAEAAFLLGANALVGQMVFLNLFDGGIGDYAISHSAYLFVTWSALRGGPRLTTLVLAVLAAQAAASLHWRRWAFSAPGQGDDPLLDYWAFMAALALVGMAFNCYVSERRRTLASLSAKEALFRTLLDSMPDVVWLKDPDGAFVLCNRSFERLCRLPRAQIVGKTDYELIGAELAERFRRQDLDAIAGGMPLANEQWLDHPDGNRQALYETVKTPVAAADGGLIGVLGVARDITRLRNAETALANERERLQAIIDGTHAGTWEWNLQTGAALFNERWAEIFGYRLAQLQPFTTRTWEQFVHPDDLKRANALLKRHLAGETDYYECDLRMRHQQGHWVWIADRGRVTRRDADGKPVLVSGTHLDITERHRAEERLRQSEERFRRLFEETKEAALLIEDGYFVDANRAALQMLGMQDFAEIAPLAPAQISPEFQADGQLSSVKSQEMMRIAEACGAHQFEWVHLTARGEPFDAEVLLTVIRHQDKNLLHVVWRDITEKKRAQRELDNYRKHLEELVAERTQALDAANRQLKRSQELYRYALAASNDGIWDWNIADNSNFCSPAYFAMLGYRPDELAGDTDSCWLNLLHPEDKELIPAQARQKLVAQGGYELEFRMRTRDGGYKWILSRGKVVERDQAGNPLRAVGTHTDLTARKQLEIELRQAKDQAEAANLSKSAFLANMSHEIRTPMNAILGLSALLQRELNDAAQLEKLDKIMAAGKHLLGLIDDILDLSKIEAKRLKIEATPLNLAAIQDRVCSMVYEKLRSKDLALVKDLAPGLDKLALLGDPLRIGQILLNYLSNAAKFADSGRIVFSIRIERETECEVGVRFSVQDSGIGIDAEQQQRIFEAFEQGQSSTSRRYGGTGLGLAISRHLAQMMGGEVGVDSEPGRGSTFWLTLALKRDPHPQQPALAAAAGAYRRDARILLVEDNEINQEVARRLLEAAGLQTEVANHGGEALEMAQAQRYDLIFMDMQMPVMDGLEACRRLRRLPAYTGTPILAMTANAFIEDRENCLAAGMDDFLPKPVDPDLLLAALARWLPAPAWPEAAAAPLPSSPGSGNRQPTAHLLRHFRTRHAADAGKIAAAIGAGDLAQAKLLAHALRGVAANLGLERIQAQSAEIETAIGHSPANGLELDAALDELTRLLAAHAAEIEIGAEQAADSGPPPDAAELERDLAALQDLLAADNLAATPTWRRLKPVLAATVGEAALAGLSEQIENYDLPNALLSLRRLLQTHPGWSGNGNQSAKPPAT</sequence>
<proteinExistence type="predicted"/>
<keyword evidence="13" id="KW-0902">Two-component regulatory system</keyword>
<dbReference type="Proteomes" id="UP000077734">
    <property type="component" value="Unassembled WGS sequence"/>
</dbReference>
<dbReference type="FunFam" id="1.10.287.130:FF:000038">
    <property type="entry name" value="Sensory transduction histidine kinase"/>
    <property type="match status" value="1"/>
</dbReference>
<dbReference type="SUPFAM" id="SSF47384">
    <property type="entry name" value="Homodimeric domain of signal transducing histidine kinase"/>
    <property type="match status" value="1"/>
</dbReference>
<keyword evidence="26" id="KW-1185">Reference proteome</keyword>
<dbReference type="CDD" id="cd17546">
    <property type="entry name" value="REC_hyHK_CKI1_RcsC-like"/>
    <property type="match status" value="1"/>
</dbReference>
<keyword evidence="11" id="KW-0067">ATP-binding</keyword>
<dbReference type="InterPro" id="IPR001610">
    <property type="entry name" value="PAC"/>
</dbReference>
<feature type="modified residue" description="4-aspartylphosphate" evidence="17">
    <location>
        <position position="1151"/>
    </location>
</feature>
<dbReference type="Gene3D" id="3.40.50.2300">
    <property type="match status" value="1"/>
</dbReference>
<dbReference type="SMART" id="SM00387">
    <property type="entry name" value="HATPase_c"/>
    <property type="match status" value="1"/>
</dbReference>
<name>A0AA91DFC7_9GAMM</name>
<dbReference type="SMART" id="SM00388">
    <property type="entry name" value="HisKA"/>
    <property type="match status" value="1"/>
</dbReference>
<feature type="coiled-coil region" evidence="18">
    <location>
        <begin position="677"/>
        <end position="715"/>
    </location>
</feature>
<dbReference type="Pfam" id="PF02518">
    <property type="entry name" value="HATPase_c"/>
    <property type="match status" value="1"/>
</dbReference>
<dbReference type="GO" id="GO:0005886">
    <property type="term" value="C:plasma membrane"/>
    <property type="evidence" value="ECO:0007669"/>
    <property type="project" value="UniProtKB-SubCell"/>
</dbReference>
<dbReference type="Gene3D" id="1.10.287.130">
    <property type="match status" value="1"/>
</dbReference>
<keyword evidence="8 19" id="KW-0812">Transmembrane</keyword>
<dbReference type="CDD" id="cd00082">
    <property type="entry name" value="HisKA"/>
    <property type="match status" value="1"/>
</dbReference>
<keyword evidence="15" id="KW-0131">Cell cycle</keyword>
<dbReference type="GO" id="GO:0005524">
    <property type="term" value="F:ATP binding"/>
    <property type="evidence" value="ECO:0007669"/>
    <property type="project" value="UniProtKB-KW"/>
</dbReference>
<dbReference type="RefSeq" id="WP_064025069.1">
    <property type="nucleotide sequence ID" value="NZ_LUUL01000052.1"/>
</dbReference>
<dbReference type="PRINTS" id="PR00344">
    <property type="entry name" value="BCTRLSENSOR"/>
</dbReference>
<keyword evidence="7" id="KW-0808">Transferase</keyword>
<dbReference type="SMART" id="SM00086">
    <property type="entry name" value="PAC"/>
    <property type="match status" value="4"/>
</dbReference>
<evidence type="ECO:0000259" key="24">
    <source>
        <dbReference type="PROSITE" id="PS50894"/>
    </source>
</evidence>
<keyword evidence="5" id="KW-0997">Cell inner membrane</keyword>
<evidence type="ECO:0000256" key="8">
    <source>
        <dbReference type="ARBA" id="ARBA00022692"/>
    </source>
</evidence>
<dbReference type="Pfam" id="PF00072">
    <property type="entry name" value="Response_reg"/>
    <property type="match status" value="1"/>
</dbReference>
<dbReference type="Pfam" id="PF08447">
    <property type="entry name" value="PAS_3"/>
    <property type="match status" value="2"/>
</dbReference>
<evidence type="ECO:0000256" key="4">
    <source>
        <dbReference type="ARBA" id="ARBA00022475"/>
    </source>
</evidence>
<reference evidence="25 26" key="1">
    <citation type="submission" date="2016-03" db="EMBL/GenBank/DDBJ databases">
        <authorList>
            <person name="Heylen K."/>
            <person name="De Vos P."/>
            <person name="Vekeman B."/>
        </authorList>
    </citation>
    <scope>NUCLEOTIDE SEQUENCE [LARGE SCALE GENOMIC DNA]</scope>
    <source>
        <strain evidence="25 26">R-49807</strain>
    </source>
</reference>
<evidence type="ECO:0000256" key="12">
    <source>
        <dbReference type="ARBA" id="ARBA00022989"/>
    </source>
</evidence>
<evidence type="ECO:0000256" key="7">
    <source>
        <dbReference type="ARBA" id="ARBA00022679"/>
    </source>
</evidence>
<evidence type="ECO:0000259" key="23">
    <source>
        <dbReference type="PROSITE" id="PS50113"/>
    </source>
</evidence>
<dbReference type="CDD" id="cd00130">
    <property type="entry name" value="PAS"/>
    <property type="match status" value="3"/>
</dbReference>
<feature type="domain" description="PAC" evidence="23">
    <location>
        <begin position="788"/>
        <end position="841"/>
    </location>
</feature>
<dbReference type="SUPFAM" id="SSF55785">
    <property type="entry name" value="PYP-like sensor domain (PAS domain)"/>
    <property type="match status" value="4"/>
</dbReference>
<feature type="domain" description="HPt" evidence="24">
    <location>
        <begin position="1239"/>
        <end position="1338"/>
    </location>
</feature>
<evidence type="ECO:0000256" key="5">
    <source>
        <dbReference type="ARBA" id="ARBA00022519"/>
    </source>
</evidence>
<dbReference type="SUPFAM" id="SSF52172">
    <property type="entry name" value="CheY-like"/>
    <property type="match status" value="1"/>
</dbReference>
<evidence type="ECO:0000256" key="2">
    <source>
        <dbReference type="ARBA" id="ARBA00004429"/>
    </source>
</evidence>
<evidence type="ECO:0000256" key="13">
    <source>
        <dbReference type="ARBA" id="ARBA00023012"/>
    </source>
</evidence>
<dbReference type="Pfam" id="PF00512">
    <property type="entry name" value="HisKA"/>
    <property type="match status" value="1"/>
</dbReference>
<dbReference type="GO" id="GO:0000155">
    <property type="term" value="F:phosphorelay sensor kinase activity"/>
    <property type="evidence" value="ECO:0007669"/>
    <property type="project" value="InterPro"/>
</dbReference>
<dbReference type="PROSITE" id="PS50113">
    <property type="entry name" value="PAC"/>
    <property type="match status" value="3"/>
</dbReference>
<comment type="catalytic activity">
    <reaction evidence="1">
        <text>ATP + protein L-histidine = ADP + protein N-phospho-L-histidine.</text>
        <dbReference type="EC" id="2.7.13.3"/>
    </reaction>
</comment>
<protein>
    <recommendedName>
        <fullName evidence="3">histidine kinase</fullName>
        <ecNumber evidence="3">2.7.13.3</ecNumber>
    </recommendedName>
</protein>
<dbReference type="PROSITE" id="PS50110">
    <property type="entry name" value="RESPONSE_REGULATORY"/>
    <property type="match status" value="1"/>
</dbReference>
<evidence type="ECO:0000256" key="17">
    <source>
        <dbReference type="PROSITE-ProRule" id="PRU00169"/>
    </source>
</evidence>
<keyword evidence="12 19" id="KW-1133">Transmembrane helix</keyword>
<dbReference type="Pfam" id="PF08448">
    <property type="entry name" value="PAS_4"/>
    <property type="match status" value="1"/>
</dbReference>
<evidence type="ECO:0000256" key="18">
    <source>
        <dbReference type="SAM" id="Coils"/>
    </source>
</evidence>
<dbReference type="EC" id="2.7.13.3" evidence="3"/>
<dbReference type="CDD" id="cd16922">
    <property type="entry name" value="HATPase_EvgS-ArcB-TorS-like"/>
    <property type="match status" value="1"/>
</dbReference>
<evidence type="ECO:0000313" key="26">
    <source>
        <dbReference type="Proteomes" id="UP000077734"/>
    </source>
</evidence>
<evidence type="ECO:0000256" key="19">
    <source>
        <dbReference type="SAM" id="Phobius"/>
    </source>
</evidence>